<organism evidence="2">
    <name type="scientific">Perkinsus marinus (strain ATCC 50983 / TXsc)</name>
    <dbReference type="NCBI Taxonomy" id="423536"/>
    <lineage>
        <taxon>Eukaryota</taxon>
        <taxon>Sar</taxon>
        <taxon>Alveolata</taxon>
        <taxon>Perkinsozoa</taxon>
        <taxon>Perkinsea</taxon>
        <taxon>Perkinsida</taxon>
        <taxon>Perkinsidae</taxon>
        <taxon>Perkinsus</taxon>
    </lineage>
</organism>
<gene>
    <name evidence="1" type="ORF">Pmar_PMAR010478</name>
</gene>
<sequence length="125" mass="13809">YPLPPSLEASTFYNDKSMVEEHCRELELFVWYLLSFSSDQAVWKLVVSKFLQLDEETTSSLAFVGDSAGHPDIRQALYGYRPSSPLLSPSHDHQVIAAEGRLIHTIDLDVGGGAIWDAGGAIDDE</sequence>
<dbReference type="RefSeq" id="XP_002775372.1">
    <property type="nucleotide sequence ID" value="XM_002775326.1"/>
</dbReference>
<dbReference type="AlphaFoldDB" id="C5L7V5"/>
<evidence type="ECO:0000313" key="1">
    <source>
        <dbReference type="EMBL" id="EER07188.1"/>
    </source>
</evidence>
<accession>C5L7V5</accession>
<dbReference type="EMBL" id="GG679937">
    <property type="protein sequence ID" value="EER07188.1"/>
    <property type="molecule type" value="Genomic_DNA"/>
</dbReference>
<reference evidence="1 2" key="1">
    <citation type="submission" date="2008-07" db="EMBL/GenBank/DDBJ databases">
        <authorList>
            <person name="El-Sayed N."/>
            <person name="Caler E."/>
            <person name="Inman J."/>
            <person name="Amedeo P."/>
            <person name="Hass B."/>
            <person name="Wortman J."/>
        </authorList>
    </citation>
    <scope>NUCLEOTIDE SEQUENCE [LARGE SCALE GENOMIC DNA]</scope>
    <source>
        <strain evidence="2">ATCC 50983 / TXsc</strain>
    </source>
</reference>
<evidence type="ECO:0000313" key="2">
    <source>
        <dbReference type="Proteomes" id="UP000007800"/>
    </source>
</evidence>
<dbReference type="Proteomes" id="UP000007800">
    <property type="component" value="Unassembled WGS sequence"/>
</dbReference>
<keyword evidence="2" id="KW-1185">Reference proteome</keyword>
<protein>
    <submittedName>
        <fullName evidence="1">Uncharacterized protein</fullName>
    </submittedName>
</protein>
<feature type="non-terminal residue" evidence="1">
    <location>
        <position position="1"/>
    </location>
</feature>
<name>C5L7V5_PERM5</name>
<dbReference type="InParanoid" id="C5L7V5"/>
<dbReference type="GeneID" id="9059861"/>
<proteinExistence type="predicted"/>